<dbReference type="RefSeq" id="WP_221276931.1">
    <property type="nucleotide sequence ID" value="NZ_JACHHG010000003.1"/>
</dbReference>
<accession>A0A841HZY0</accession>
<keyword evidence="8" id="KW-1185">Reference proteome</keyword>
<dbReference type="InterPro" id="IPR029044">
    <property type="entry name" value="Nucleotide-diphossugar_trans"/>
</dbReference>
<comment type="similarity">
    <text evidence="2">Belongs to the glycosyltransferase 2 family.</text>
</comment>
<comment type="cofactor">
    <cofactor evidence="1">
        <name>Mg(2+)</name>
        <dbReference type="ChEBI" id="CHEBI:18420"/>
    </cofactor>
</comment>
<protein>
    <submittedName>
        <fullName evidence="7">Glycosyltransferase involved in cell wall biosynthesis</fullName>
    </submittedName>
</protein>
<reference evidence="7 8" key="1">
    <citation type="submission" date="2020-08" db="EMBL/GenBank/DDBJ databases">
        <title>Genomic Encyclopedia of Type Strains, Phase IV (KMG-IV): sequencing the most valuable type-strain genomes for metagenomic binning, comparative biology and taxonomic classification.</title>
        <authorList>
            <person name="Goeker M."/>
        </authorList>
    </citation>
    <scope>NUCLEOTIDE SEQUENCE [LARGE SCALE GENOMIC DNA]</scope>
    <source>
        <strain evidence="7 8">DSM 21458</strain>
    </source>
</reference>
<dbReference type="EMBL" id="JACHHG010000003">
    <property type="protein sequence ID" value="MBB6097760.1"/>
    <property type="molecule type" value="Genomic_DNA"/>
</dbReference>
<proteinExistence type="inferred from homology"/>
<evidence type="ECO:0000256" key="1">
    <source>
        <dbReference type="ARBA" id="ARBA00001946"/>
    </source>
</evidence>
<sequence length="214" mass="23109">MTVSPTPQMVVIIPAHNEAATIAAAVHAARAAQLGEVVVVSDGSHDATAEYARVAGARVIELQPNRGKSAAVAAGLKATASRYVLMLDADLIGLSPAHLRALAAPVLEGRAESTLGLFTGGRLSTTLASWLTRDLGGQRVVPRASLDAIPDLEALRYALEIALTRQLRRERRRVQIVRLPGVTQRVKEEKHGLRRGLRGRIRMFGQIVRYALRH</sequence>
<keyword evidence="4 7" id="KW-0808">Transferase</keyword>
<dbReference type="Pfam" id="PF00535">
    <property type="entry name" value="Glycos_transf_2"/>
    <property type="match status" value="1"/>
</dbReference>
<evidence type="ECO:0000256" key="2">
    <source>
        <dbReference type="ARBA" id="ARBA00006739"/>
    </source>
</evidence>
<dbReference type="PANTHER" id="PTHR48090:SF10">
    <property type="entry name" value="GLUCOSYL-3-PHOSPHOGLYCERATE SYNTHASE"/>
    <property type="match status" value="1"/>
</dbReference>
<dbReference type="PANTHER" id="PTHR48090">
    <property type="entry name" value="UNDECAPRENYL-PHOSPHATE 4-DEOXY-4-FORMAMIDO-L-ARABINOSE TRANSFERASE-RELATED"/>
    <property type="match status" value="1"/>
</dbReference>
<organism evidence="7 8">
    <name type="scientific">Deinobacterium chartae</name>
    <dbReference type="NCBI Taxonomy" id="521158"/>
    <lineage>
        <taxon>Bacteria</taxon>
        <taxon>Thermotogati</taxon>
        <taxon>Deinococcota</taxon>
        <taxon>Deinococci</taxon>
        <taxon>Deinococcales</taxon>
        <taxon>Deinococcaceae</taxon>
        <taxon>Deinobacterium</taxon>
    </lineage>
</organism>
<evidence type="ECO:0000256" key="3">
    <source>
        <dbReference type="ARBA" id="ARBA00022676"/>
    </source>
</evidence>
<dbReference type="GO" id="GO:0016757">
    <property type="term" value="F:glycosyltransferase activity"/>
    <property type="evidence" value="ECO:0007669"/>
    <property type="project" value="UniProtKB-KW"/>
</dbReference>
<dbReference type="Gene3D" id="3.90.550.10">
    <property type="entry name" value="Spore Coat Polysaccharide Biosynthesis Protein SpsA, Chain A"/>
    <property type="match status" value="1"/>
</dbReference>
<feature type="domain" description="Glycosyltransferase 2-like" evidence="6">
    <location>
        <begin position="11"/>
        <end position="133"/>
    </location>
</feature>
<dbReference type="Proteomes" id="UP000569951">
    <property type="component" value="Unassembled WGS sequence"/>
</dbReference>
<evidence type="ECO:0000313" key="8">
    <source>
        <dbReference type="Proteomes" id="UP000569951"/>
    </source>
</evidence>
<dbReference type="InterPro" id="IPR050256">
    <property type="entry name" value="Glycosyltransferase_2"/>
</dbReference>
<evidence type="ECO:0000313" key="7">
    <source>
        <dbReference type="EMBL" id="MBB6097760.1"/>
    </source>
</evidence>
<evidence type="ECO:0000256" key="5">
    <source>
        <dbReference type="ARBA" id="ARBA00022842"/>
    </source>
</evidence>
<keyword evidence="3" id="KW-0328">Glycosyltransferase</keyword>
<evidence type="ECO:0000259" key="6">
    <source>
        <dbReference type="Pfam" id="PF00535"/>
    </source>
</evidence>
<dbReference type="AlphaFoldDB" id="A0A841HZY0"/>
<name>A0A841HZY0_9DEIO</name>
<evidence type="ECO:0000256" key="4">
    <source>
        <dbReference type="ARBA" id="ARBA00022679"/>
    </source>
</evidence>
<dbReference type="InterPro" id="IPR001173">
    <property type="entry name" value="Glyco_trans_2-like"/>
</dbReference>
<dbReference type="SUPFAM" id="SSF53448">
    <property type="entry name" value="Nucleotide-diphospho-sugar transferases"/>
    <property type="match status" value="1"/>
</dbReference>
<keyword evidence="5" id="KW-0460">Magnesium</keyword>
<gene>
    <name evidence="7" type="ORF">HNR42_001177</name>
</gene>
<comment type="caution">
    <text evidence="7">The sequence shown here is derived from an EMBL/GenBank/DDBJ whole genome shotgun (WGS) entry which is preliminary data.</text>
</comment>